<dbReference type="Gene3D" id="3.30.70.330">
    <property type="match status" value="1"/>
</dbReference>
<protein>
    <submittedName>
        <fullName evidence="8">DEAD/DEAH box helicase</fullName>
    </submittedName>
</protein>
<organism evidence="8 9">
    <name type="scientific">Pedobacter petrophilus</name>
    <dbReference type="NCBI Taxonomy" id="1908241"/>
    <lineage>
        <taxon>Bacteria</taxon>
        <taxon>Pseudomonadati</taxon>
        <taxon>Bacteroidota</taxon>
        <taxon>Sphingobacteriia</taxon>
        <taxon>Sphingobacteriales</taxon>
        <taxon>Sphingobacteriaceae</taxon>
        <taxon>Pedobacter</taxon>
    </lineage>
</organism>
<comment type="similarity">
    <text evidence="5">Belongs to the DEAD box helicase family.</text>
</comment>
<evidence type="ECO:0000313" key="8">
    <source>
        <dbReference type="EMBL" id="MRX74671.1"/>
    </source>
</evidence>
<dbReference type="SMART" id="SM00490">
    <property type="entry name" value="HELICc"/>
    <property type="match status" value="1"/>
</dbReference>
<evidence type="ECO:0000256" key="5">
    <source>
        <dbReference type="ARBA" id="ARBA00038437"/>
    </source>
</evidence>
<dbReference type="Gene3D" id="3.40.50.300">
    <property type="entry name" value="P-loop containing nucleotide triphosphate hydrolases"/>
    <property type="match status" value="2"/>
</dbReference>
<dbReference type="EMBL" id="WKKH01000001">
    <property type="protein sequence ID" value="MRX74671.1"/>
    <property type="molecule type" value="Genomic_DNA"/>
</dbReference>
<keyword evidence="2" id="KW-0378">Hydrolase</keyword>
<dbReference type="GO" id="GO:0003724">
    <property type="term" value="F:RNA helicase activity"/>
    <property type="evidence" value="ECO:0007669"/>
    <property type="project" value="TreeGrafter"/>
</dbReference>
<evidence type="ECO:0000256" key="4">
    <source>
        <dbReference type="ARBA" id="ARBA00022840"/>
    </source>
</evidence>
<dbReference type="InterPro" id="IPR005580">
    <property type="entry name" value="DbpA/CsdA_RNA-bd_dom"/>
</dbReference>
<dbReference type="InterPro" id="IPR027417">
    <property type="entry name" value="P-loop_NTPase"/>
</dbReference>
<dbReference type="InterPro" id="IPR012677">
    <property type="entry name" value="Nucleotide-bd_a/b_plait_sf"/>
</dbReference>
<evidence type="ECO:0000313" key="9">
    <source>
        <dbReference type="Proteomes" id="UP000487757"/>
    </source>
</evidence>
<dbReference type="PANTHER" id="PTHR47959">
    <property type="entry name" value="ATP-DEPENDENT RNA HELICASE RHLE-RELATED"/>
    <property type="match status" value="1"/>
</dbReference>
<evidence type="ECO:0000256" key="3">
    <source>
        <dbReference type="ARBA" id="ARBA00022806"/>
    </source>
</evidence>
<accession>A0A7K0FTF3</accession>
<dbReference type="AlphaFoldDB" id="A0A7K0FTF3"/>
<evidence type="ECO:0000259" key="6">
    <source>
        <dbReference type="PROSITE" id="PS51192"/>
    </source>
</evidence>
<dbReference type="GO" id="GO:0005829">
    <property type="term" value="C:cytosol"/>
    <property type="evidence" value="ECO:0007669"/>
    <property type="project" value="TreeGrafter"/>
</dbReference>
<sequence length="435" mass="49041">MMIENALKRLNITALNEMQETAVEQGKLGHDILLIAPTGSGKTLAFLLPLLTSLKADVKGVQALILVPSRELALQIEQVFKQMGTPFKVNCCYGGHAVRVEKNNLAHPPAVLIGTPGRIAYHLDHRNFDESFIETLVLDEFDKSLEFGFEKDMSYIIGSLYSLRQRILTSATKMEEIPAFVKLNTPVAIDFSKNVQVKPDLKLKKITVPAADKLDAVFKLLSKIGSKNTLVFCNHRETVDRISDLLFEHGLAHDVFHGGMEQFDREKALLKFRNGSHKILITTDLAARGLDIPEVEYIVHYQLPYTEDSYIHRNGRTARMNAKGTAYVVLTPEEHYKYLPEDIQEEDLSKNYKLPEASDWVTLYIPNGKKDKINKVDIVGVFLKKGELEKDDLGLIEVKDSASYVAVKRSKVEKLLKVLRDEKIKGKKLKLEIAS</sequence>
<evidence type="ECO:0000256" key="1">
    <source>
        <dbReference type="ARBA" id="ARBA00022741"/>
    </source>
</evidence>
<keyword evidence="1" id="KW-0547">Nucleotide-binding</keyword>
<feature type="domain" description="Helicase C-terminal" evidence="7">
    <location>
        <begin position="216"/>
        <end position="362"/>
    </location>
</feature>
<gene>
    <name evidence="8" type="ORF">GJU39_01105</name>
</gene>
<dbReference type="PANTHER" id="PTHR47959:SF1">
    <property type="entry name" value="ATP-DEPENDENT RNA HELICASE DBPA"/>
    <property type="match status" value="1"/>
</dbReference>
<name>A0A7K0FTF3_9SPHI</name>
<dbReference type="SUPFAM" id="SSF52540">
    <property type="entry name" value="P-loop containing nucleoside triphosphate hydrolases"/>
    <property type="match status" value="1"/>
</dbReference>
<dbReference type="InterPro" id="IPR011545">
    <property type="entry name" value="DEAD/DEAH_box_helicase_dom"/>
</dbReference>
<dbReference type="GO" id="GO:0003676">
    <property type="term" value="F:nucleic acid binding"/>
    <property type="evidence" value="ECO:0007669"/>
    <property type="project" value="InterPro"/>
</dbReference>
<dbReference type="Proteomes" id="UP000487757">
    <property type="component" value="Unassembled WGS sequence"/>
</dbReference>
<dbReference type="GO" id="GO:0016787">
    <property type="term" value="F:hydrolase activity"/>
    <property type="evidence" value="ECO:0007669"/>
    <property type="project" value="UniProtKB-KW"/>
</dbReference>
<keyword evidence="3 8" id="KW-0347">Helicase</keyword>
<evidence type="ECO:0000259" key="7">
    <source>
        <dbReference type="PROSITE" id="PS51194"/>
    </source>
</evidence>
<proteinExistence type="inferred from homology"/>
<dbReference type="CDD" id="cd00268">
    <property type="entry name" value="DEADc"/>
    <property type="match status" value="1"/>
</dbReference>
<dbReference type="PROSITE" id="PS51192">
    <property type="entry name" value="HELICASE_ATP_BIND_1"/>
    <property type="match status" value="1"/>
</dbReference>
<dbReference type="PROSITE" id="PS51194">
    <property type="entry name" value="HELICASE_CTER"/>
    <property type="match status" value="1"/>
</dbReference>
<dbReference type="InterPro" id="IPR044742">
    <property type="entry name" value="DEAD/DEAH_RhlB"/>
</dbReference>
<feature type="domain" description="Helicase ATP-binding" evidence="6">
    <location>
        <begin position="23"/>
        <end position="191"/>
    </location>
</feature>
<dbReference type="SMART" id="SM00487">
    <property type="entry name" value="DEXDc"/>
    <property type="match status" value="1"/>
</dbReference>
<dbReference type="GO" id="GO:0005524">
    <property type="term" value="F:ATP binding"/>
    <property type="evidence" value="ECO:0007669"/>
    <property type="project" value="UniProtKB-KW"/>
</dbReference>
<dbReference type="InterPro" id="IPR050079">
    <property type="entry name" value="DEAD_box_RNA_helicase"/>
</dbReference>
<dbReference type="CDD" id="cd18787">
    <property type="entry name" value="SF2_C_DEAD"/>
    <property type="match status" value="1"/>
</dbReference>
<evidence type="ECO:0000256" key="2">
    <source>
        <dbReference type="ARBA" id="ARBA00022801"/>
    </source>
</evidence>
<dbReference type="InterPro" id="IPR014001">
    <property type="entry name" value="Helicase_ATP-bd"/>
</dbReference>
<dbReference type="Pfam" id="PF00270">
    <property type="entry name" value="DEAD"/>
    <property type="match status" value="1"/>
</dbReference>
<dbReference type="InterPro" id="IPR001650">
    <property type="entry name" value="Helicase_C-like"/>
</dbReference>
<comment type="caution">
    <text evidence="8">The sequence shown here is derived from an EMBL/GenBank/DDBJ whole genome shotgun (WGS) entry which is preliminary data.</text>
</comment>
<keyword evidence="9" id="KW-1185">Reference proteome</keyword>
<dbReference type="Pfam" id="PF03880">
    <property type="entry name" value="DbpA"/>
    <property type="match status" value="1"/>
</dbReference>
<dbReference type="Pfam" id="PF00271">
    <property type="entry name" value="Helicase_C"/>
    <property type="match status" value="1"/>
</dbReference>
<keyword evidence="4" id="KW-0067">ATP-binding</keyword>
<reference evidence="8 9" key="1">
    <citation type="submission" date="2019-11" db="EMBL/GenBank/DDBJ databases">
        <title>Pedobacter petrophilus genome.</title>
        <authorList>
            <person name="Feldbauer M.J."/>
            <person name="Newman J.D."/>
        </authorList>
    </citation>
    <scope>NUCLEOTIDE SEQUENCE [LARGE SCALE GENOMIC DNA]</scope>
    <source>
        <strain evidence="8 9">LMG 29686</strain>
    </source>
</reference>